<keyword evidence="9" id="KW-1185">Reference proteome</keyword>
<feature type="domain" description="Copper resistance protein D" evidence="7">
    <location>
        <begin position="183"/>
        <end position="282"/>
    </location>
</feature>
<feature type="transmembrane region" description="Helical" evidence="6">
    <location>
        <begin position="12"/>
        <end position="36"/>
    </location>
</feature>
<dbReference type="OrthoDB" id="8478277at2"/>
<dbReference type="GO" id="GO:0006825">
    <property type="term" value="P:copper ion transport"/>
    <property type="evidence" value="ECO:0007669"/>
    <property type="project" value="InterPro"/>
</dbReference>
<evidence type="ECO:0000313" key="9">
    <source>
        <dbReference type="Proteomes" id="UP000186336"/>
    </source>
</evidence>
<gene>
    <name evidence="8" type="ORF">BWR18_12545</name>
</gene>
<dbReference type="KEGG" id="tom:BWR18_12545"/>
<evidence type="ECO:0000256" key="5">
    <source>
        <dbReference type="ARBA" id="ARBA00023136"/>
    </source>
</evidence>
<evidence type="ECO:0000256" key="6">
    <source>
        <dbReference type="SAM" id="Phobius"/>
    </source>
</evidence>
<dbReference type="InterPro" id="IPR032694">
    <property type="entry name" value="CopC/D"/>
</dbReference>
<feature type="transmembrane region" description="Helical" evidence="6">
    <location>
        <begin position="148"/>
        <end position="171"/>
    </location>
</feature>
<sequence length="292" mass="29747">MDGLSPIDGWALLAILAKAAGYAAALVAMGGPLFVAVFRSAPGDVLRVARQLAVGAAILGLAVLALRFGIRSARISGMGFEGAVDPMMLGLVWDSPLGTAALWRGAGELLILAVLIEGTIGLTASLLGALLVAVSYTLVGHSLGDPRWLLAVLVGVHLLAGAFWIGALAPLHRAAGLTGGTVLLHRFGIIASGTVAVLILAGLTFAWLMIGSFGGLFGTAYGWTLIAKIIVVTGLLGLAANNKLRLVPALASGDPTASTNLRRSIRMEIIAVALILLATATLTSITTPPVNL</sequence>
<organism evidence="8 9">
    <name type="scientific">Tateyamaria omphalii</name>
    <dbReference type="NCBI Taxonomy" id="299262"/>
    <lineage>
        <taxon>Bacteria</taxon>
        <taxon>Pseudomonadati</taxon>
        <taxon>Pseudomonadota</taxon>
        <taxon>Alphaproteobacteria</taxon>
        <taxon>Rhodobacterales</taxon>
        <taxon>Roseobacteraceae</taxon>
        <taxon>Tateyamaria</taxon>
    </lineage>
</organism>
<feature type="transmembrane region" description="Helical" evidence="6">
    <location>
        <begin position="183"/>
        <end position="208"/>
    </location>
</feature>
<evidence type="ECO:0000313" key="8">
    <source>
        <dbReference type="EMBL" id="APX12413.1"/>
    </source>
</evidence>
<dbReference type="AlphaFoldDB" id="A0A1P8MWM9"/>
<dbReference type="PANTHER" id="PTHR34820">
    <property type="entry name" value="INNER MEMBRANE PROTEIN YEBZ"/>
    <property type="match status" value="1"/>
</dbReference>
<keyword evidence="5 6" id="KW-0472">Membrane</keyword>
<evidence type="ECO:0000256" key="1">
    <source>
        <dbReference type="ARBA" id="ARBA00004651"/>
    </source>
</evidence>
<proteinExistence type="predicted"/>
<feature type="transmembrane region" description="Helical" evidence="6">
    <location>
        <begin position="109"/>
        <end position="136"/>
    </location>
</feature>
<feature type="transmembrane region" description="Helical" evidence="6">
    <location>
        <begin position="220"/>
        <end position="240"/>
    </location>
</feature>
<evidence type="ECO:0000256" key="4">
    <source>
        <dbReference type="ARBA" id="ARBA00022989"/>
    </source>
</evidence>
<dbReference type="RefSeq" id="WP_076628686.1">
    <property type="nucleotide sequence ID" value="NZ_CP019312.1"/>
</dbReference>
<dbReference type="EMBL" id="CP019312">
    <property type="protein sequence ID" value="APX12413.1"/>
    <property type="molecule type" value="Genomic_DNA"/>
</dbReference>
<keyword evidence="4 6" id="KW-1133">Transmembrane helix</keyword>
<dbReference type="Proteomes" id="UP000186336">
    <property type="component" value="Chromosome"/>
</dbReference>
<dbReference type="Pfam" id="PF05425">
    <property type="entry name" value="CopD"/>
    <property type="match status" value="1"/>
</dbReference>
<evidence type="ECO:0000256" key="3">
    <source>
        <dbReference type="ARBA" id="ARBA00022692"/>
    </source>
</evidence>
<protein>
    <submittedName>
        <fullName evidence="8">Copper transporter</fullName>
    </submittedName>
</protein>
<feature type="transmembrane region" description="Helical" evidence="6">
    <location>
        <begin position="48"/>
        <end position="70"/>
    </location>
</feature>
<accession>A0A1P8MWM9</accession>
<dbReference type="STRING" id="299262.BWR18_12545"/>
<dbReference type="GO" id="GO:0005886">
    <property type="term" value="C:plasma membrane"/>
    <property type="evidence" value="ECO:0007669"/>
    <property type="project" value="UniProtKB-SubCell"/>
</dbReference>
<evidence type="ECO:0000256" key="2">
    <source>
        <dbReference type="ARBA" id="ARBA00022475"/>
    </source>
</evidence>
<evidence type="ECO:0000259" key="7">
    <source>
        <dbReference type="Pfam" id="PF05425"/>
    </source>
</evidence>
<reference evidence="8 9" key="1">
    <citation type="submission" date="2017-01" db="EMBL/GenBank/DDBJ databases">
        <title>Complete genome of Tateyamaria omphalii DOK1-4 isolated from seawater in Dokdo.</title>
        <authorList>
            <person name="Kim J.H."/>
            <person name="Chi W.-J."/>
        </authorList>
    </citation>
    <scope>NUCLEOTIDE SEQUENCE [LARGE SCALE GENOMIC DNA]</scope>
    <source>
        <strain evidence="8 9">DOK1-4</strain>
    </source>
</reference>
<dbReference type="PANTHER" id="PTHR34820:SF4">
    <property type="entry name" value="INNER MEMBRANE PROTEIN YEBZ"/>
    <property type="match status" value="1"/>
</dbReference>
<feature type="transmembrane region" description="Helical" evidence="6">
    <location>
        <begin position="269"/>
        <end position="287"/>
    </location>
</feature>
<keyword evidence="3 6" id="KW-0812">Transmembrane</keyword>
<comment type="subcellular location">
    <subcellularLocation>
        <location evidence="1">Cell membrane</location>
        <topology evidence="1">Multi-pass membrane protein</topology>
    </subcellularLocation>
</comment>
<keyword evidence="2" id="KW-1003">Cell membrane</keyword>
<name>A0A1P8MWM9_9RHOB</name>
<dbReference type="InterPro" id="IPR008457">
    <property type="entry name" value="Cu-R_CopD_dom"/>
</dbReference>